<keyword evidence="1" id="KW-0812">Transmembrane</keyword>
<accession>A0A2K8T5Q9</accession>
<dbReference type="EMBL" id="CP024787">
    <property type="protein sequence ID" value="AUB43034.1"/>
    <property type="molecule type" value="Genomic_DNA"/>
</dbReference>
<gene>
    <name evidence="2" type="ORF">COO91_09190</name>
</gene>
<reference evidence="2 3" key="1">
    <citation type="submission" date="2017-11" db="EMBL/GenBank/DDBJ databases">
        <title>Complete genome of a free-living desiccation-tolerant cyanobacterium and its photosynthetic adaptation to extreme terrestrial habitat.</title>
        <authorList>
            <person name="Shang J."/>
        </authorList>
    </citation>
    <scope>NUCLEOTIDE SEQUENCE [LARGE SCALE GENOMIC DNA]</scope>
    <source>
        <strain evidence="2 3">CCNUN1</strain>
        <plasmid evidence="3">pnfsy02</plasmid>
    </source>
</reference>
<evidence type="ECO:0000313" key="2">
    <source>
        <dbReference type="EMBL" id="AUB43034.1"/>
    </source>
</evidence>
<keyword evidence="2" id="KW-0614">Plasmid</keyword>
<proteinExistence type="predicted"/>
<keyword evidence="1" id="KW-1133">Transmembrane helix</keyword>
<feature type="transmembrane region" description="Helical" evidence="1">
    <location>
        <begin position="12"/>
        <end position="31"/>
    </location>
</feature>
<geneLocation type="plasmid" evidence="3">
    <name>pnfsy02</name>
</geneLocation>
<keyword evidence="3" id="KW-1185">Reference proteome</keyword>
<name>A0A2K8T5Q9_9NOSO</name>
<organism evidence="2 3">
    <name type="scientific">Nostoc flagelliforme CCNUN1</name>
    <dbReference type="NCBI Taxonomy" id="2038116"/>
    <lineage>
        <taxon>Bacteria</taxon>
        <taxon>Bacillati</taxon>
        <taxon>Cyanobacteriota</taxon>
        <taxon>Cyanophyceae</taxon>
        <taxon>Nostocales</taxon>
        <taxon>Nostocaceae</taxon>
        <taxon>Nostoc</taxon>
    </lineage>
</organism>
<dbReference type="KEGG" id="nfl:COO91_09190"/>
<protein>
    <submittedName>
        <fullName evidence="2">Uncharacterized protein</fullName>
    </submittedName>
</protein>
<evidence type="ECO:0000256" key="1">
    <source>
        <dbReference type="SAM" id="Phobius"/>
    </source>
</evidence>
<dbReference type="AlphaFoldDB" id="A0A2K8T5Q9"/>
<sequence>MYASASEIANLILVAFSGTLVSSLLGLLPHFPQCRQTTKSRQKRDRSWTVLRARYRPRF</sequence>
<evidence type="ECO:0000313" key="3">
    <source>
        <dbReference type="Proteomes" id="UP000232003"/>
    </source>
</evidence>
<keyword evidence="1" id="KW-0472">Membrane</keyword>
<dbReference type="Proteomes" id="UP000232003">
    <property type="component" value="Plasmid pNFSY02"/>
</dbReference>